<keyword evidence="4" id="KW-0175">Coiled coil</keyword>
<feature type="signal peptide" evidence="3">
    <location>
        <begin position="1"/>
        <end position="18"/>
    </location>
</feature>
<organism evidence="7 8">
    <name type="scientific">Yersinia aldovae</name>
    <dbReference type="NCBI Taxonomy" id="29483"/>
    <lineage>
        <taxon>Bacteria</taxon>
        <taxon>Pseudomonadati</taxon>
        <taxon>Pseudomonadota</taxon>
        <taxon>Gammaproteobacteria</taxon>
        <taxon>Enterobacterales</taxon>
        <taxon>Yersiniaceae</taxon>
        <taxon>Yersinia</taxon>
    </lineage>
</organism>
<feature type="domain" description="5'-Nucleotidase C-terminal" evidence="6">
    <location>
        <begin position="339"/>
        <end position="488"/>
    </location>
</feature>
<evidence type="ECO:0000256" key="1">
    <source>
        <dbReference type="ARBA" id="ARBA00006654"/>
    </source>
</evidence>
<dbReference type="InterPro" id="IPR036907">
    <property type="entry name" value="5'-Nucleotdase_C_sf"/>
</dbReference>
<name>A0A0T9UBW1_YERAL</name>
<dbReference type="EMBL" id="CQEJ01000015">
    <property type="protein sequence ID" value="CNL31861.1"/>
    <property type="molecule type" value="Genomic_DNA"/>
</dbReference>
<evidence type="ECO:0000259" key="5">
    <source>
        <dbReference type="Pfam" id="PF00149"/>
    </source>
</evidence>
<dbReference type="InterPro" id="IPR006146">
    <property type="entry name" value="5'-Nucleotdase_CS"/>
</dbReference>
<dbReference type="eggNOG" id="COG0737">
    <property type="taxonomic scope" value="Bacteria"/>
</dbReference>
<dbReference type="Proteomes" id="UP000041595">
    <property type="component" value="Unassembled WGS sequence"/>
</dbReference>
<keyword evidence="3" id="KW-0378">Hydrolase</keyword>
<accession>A0A0T9UBW1</accession>
<dbReference type="InterPro" id="IPR008334">
    <property type="entry name" value="5'-Nucleotdase_C"/>
</dbReference>
<dbReference type="InterPro" id="IPR006179">
    <property type="entry name" value="5_nucleotidase/apyrase"/>
</dbReference>
<reference evidence="7 8" key="1">
    <citation type="submission" date="2015-03" db="EMBL/GenBank/DDBJ databases">
        <authorList>
            <person name="Murphy D."/>
        </authorList>
    </citation>
    <scope>NUCLEOTIDE SEQUENCE [LARGE SCALE GENOMIC DNA]</scope>
    <source>
        <strain evidence="7 8">IP06005</strain>
    </source>
</reference>
<gene>
    <name evidence="7" type="primary">yfkN</name>
    <name evidence="7" type="ORF">ERS137965_02692</name>
</gene>
<dbReference type="Pfam" id="PF00149">
    <property type="entry name" value="Metallophos"/>
    <property type="match status" value="1"/>
</dbReference>
<evidence type="ECO:0000259" key="6">
    <source>
        <dbReference type="Pfam" id="PF02872"/>
    </source>
</evidence>
<dbReference type="GO" id="GO:0000166">
    <property type="term" value="F:nucleotide binding"/>
    <property type="evidence" value="ECO:0007669"/>
    <property type="project" value="UniProtKB-KW"/>
</dbReference>
<evidence type="ECO:0000313" key="7">
    <source>
        <dbReference type="EMBL" id="CNL31861.1"/>
    </source>
</evidence>
<dbReference type="GO" id="GO:0030288">
    <property type="term" value="C:outer membrane-bounded periplasmic space"/>
    <property type="evidence" value="ECO:0007669"/>
    <property type="project" value="TreeGrafter"/>
</dbReference>
<dbReference type="InterPro" id="IPR029052">
    <property type="entry name" value="Metallo-depent_PP-like"/>
</dbReference>
<dbReference type="Gene3D" id="3.60.21.10">
    <property type="match status" value="1"/>
</dbReference>
<feature type="domain" description="Calcineurin-like phosphoesterase" evidence="5">
    <location>
        <begin position="26"/>
        <end position="243"/>
    </location>
</feature>
<dbReference type="AlphaFoldDB" id="A0A0T9UBW1"/>
<dbReference type="SUPFAM" id="SSF55816">
    <property type="entry name" value="5'-nucleotidase (syn. UDP-sugar hydrolase), C-terminal domain"/>
    <property type="match status" value="1"/>
</dbReference>
<dbReference type="GO" id="GO:0046872">
    <property type="term" value="F:metal ion binding"/>
    <property type="evidence" value="ECO:0007669"/>
    <property type="project" value="InterPro"/>
</dbReference>
<dbReference type="RefSeq" id="WP_004700681.1">
    <property type="nucleotide sequence ID" value="NZ_CABHQC010000229.1"/>
</dbReference>
<sequence>MKRIALTTLLCISTTSLAANRVDIIVLGTSDLHGTFVPWDYASDSQNRAGSLSQIATQVRKIRAEQPNIILVDAGDTLQGNFVESFKNEPISPMILGFNALKYDAWVMGNHEFDFGLKVLGTSLKQFNGTALAGNIFWDSGKPYLPSYKIIERQGVKIGIIGMDTPMTAEFAQGTDRINGIHFTDPVQEVKKVIQQLQPQVDAIVLVAHMGIDNENQRPGTGVGDIAKANPELAAIIAGHMHVKIDKTVVNGVIITEPDKYGRALSRIDLKFEQREGKYHLINKDSYTYPIKDIESDKTLESLYQPYHDILRANANRVIAKLSGINLVPTDEIKGIPQVHIQDTGISALYQEAAHHFAPQAQVIALQIDNDRPKLDVGDIKAKDIAYNYQYAGGEITVYALTGKELKQYMEWSADYFNQVKPGDVTYSFNSQRRASKYSTNDFFDGVTYTIDLRQPAGSRITDLCLNDGTPVSNSTPIHLGMNSYRMGHLTQKGGVLEGQEFPILSDSKVQYGEEEGTIRNLTIRYLIEVKDGNYQGKPQQRWHLVGLEGFEKERQIVKQLINDGTISVPTTADGRYTNIASINVNDKIFKDKASYQAALATLQQQATTASNEQAKQQAQTDIALITALNKF</sequence>
<evidence type="ECO:0000256" key="2">
    <source>
        <dbReference type="ARBA" id="ARBA00022729"/>
    </source>
</evidence>
<dbReference type="PROSITE" id="PS00786">
    <property type="entry name" value="5_NUCLEOTIDASE_2"/>
    <property type="match status" value="1"/>
</dbReference>
<dbReference type="STRING" id="1453495.AT01_3807"/>
<evidence type="ECO:0000313" key="8">
    <source>
        <dbReference type="Proteomes" id="UP000041595"/>
    </source>
</evidence>
<dbReference type="PANTHER" id="PTHR11575:SF6">
    <property type="entry name" value="2',3'-CYCLIC-NUCLEOTIDE 2'-PHOSPHODIESTERASE_3'-NUCLEOTIDASE"/>
    <property type="match status" value="1"/>
</dbReference>
<keyword evidence="2 3" id="KW-0732">Signal</keyword>
<dbReference type="PANTHER" id="PTHR11575">
    <property type="entry name" value="5'-NUCLEOTIDASE-RELATED"/>
    <property type="match status" value="1"/>
</dbReference>
<dbReference type="InterPro" id="IPR004843">
    <property type="entry name" value="Calcineurin-like_PHP"/>
</dbReference>
<evidence type="ECO:0000256" key="4">
    <source>
        <dbReference type="SAM" id="Coils"/>
    </source>
</evidence>
<feature type="coiled-coil region" evidence="4">
    <location>
        <begin position="593"/>
        <end position="620"/>
    </location>
</feature>
<evidence type="ECO:0000256" key="3">
    <source>
        <dbReference type="RuleBase" id="RU362119"/>
    </source>
</evidence>
<feature type="chain" id="PRO_5006521350" evidence="3">
    <location>
        <begin position="19"/>
        <end position="632"/>
    </location>
</feature>
<protein>
    <submittedName>
        <fullName evidence="7">Putative 5'-nucleotidase</fullName>
    </submittedName>
</protein>
<keyword evidence="3" id="KW-0547">Nucleotide-binding</keyword>
<dbReference type="GO" id="GO:0009166">
    <property type="term" value="P:nucleotide catabolic process"/>
    <property type="evidence" value="ECO:0007669"/>
    <property type="project" value="InterPro"/>
</dbReference>
<dbReference type="SUPFAM" id="SSF56300">
    <property type="entry name" value="Metallo-dependent phosphatases"/>
    <property type="match status" value="1"/>
</dbReference>
<dbReference type="GO" id="GO:0016788">
    <property type="term" value="F:hydrolase activity, acting on ester bonds"/>
    <property type="evidence" value="ECO:0007669"/>
    <property type="project" value="InterPro"/>
</dbReference>
<dbReference type="PRINTS" id="PR01607">
    <property type="entry name" value="APYRASEFAMLY"/>
</dbReference>
<dbReference type="Gene3D" id="3.90.780.10">
    <property type="entry name" value="5'-Nucleotidase, C-terminal domain"/>
    <property type="match status" value="1"/>
</dbReference>
<comment type="similarity">
    <text evidence="1 3">Belongs to the 5'-nucleotidase family.</text>
</comment>
<dbReference type="Pfam" id="PF02872">
    <property type="entry name" value="5_nucleotid_C"/>
    <property type="match status" value="1"/>
</dbReference>
<proteinExistence type="inferred from homology"/>